<dbReference type="EMBL" id="MTJL01000018">
    <property type="protein sequence ID" value="OMI05563.1"/>
    <property type="molecule type" value="Genomic_DNA"/>
</dbReference>
<keyword evidence="2" id="KW-0808">Transferase</keyword>
<protein>
    <recommendedName>
        <fullName evidence="3">Sulfotransferase domain-containing protein</fullName>
    </recommendedName>
</protein>
<feature type="domain" description="Sulfotransferase" evidence="3">
    <location>
        <begin position="79"/>
        <end position="256"/>
    </location>
</feature>
<sequence>MISRKGGKALSPNQTRPLPRVLVNSLPKSGTHLLLQMILGIPGMIITPEWIIEDKDLDLINSGSVGPGHLVHSAERAQLLKQKDIKVIFISRDLRDVAVSLVHFVMLNKWGNHPWTPYLKNLKTHDERLLAMINGVHLTKEEQAEFQITHIPNIRQISKDKLEWQHQPGICTVTFEELVYDEDSQNQSIMRILDYLWEDLKDLHLTKFELLQKIKQNIVPENSGTFRKGRIGDWKHEFTETHKEAFKKVAGELLIQLGYEKDNNW</sequence>
<comment type="similarity">
    <text evidence="1">Belongs to the sulfotransferase 1 family.</text>
</comment>
<dbReference type="GO" id="GO:0008146">
    <property type="term" value="F:sulfotransferase activity"/>
    <property type="evidence" value="ECO:0007669"/>
    <property type="project" value="InterPro"/>
</dbReference>
<name>A0A1R1RPP1_9BACI</name>
<gene>
    <name evidence="4" type="ORF">BW143_10345</name>
</gene>
<dbReference type="InterPro" id="IPR027417">
    <property type="entry name" value="P-loop_NTPase"/>
</dbReference>
<comment type="caution">
    <text evidence="4">The sequence shown here is derived from an EMBL/GenBank/DDBJ whole genome shotgun (WGS) entry which is preliminary data.</text>
</comment>
<dbReference type="AlphaFoldDB" id="A0A1R1RPP1"/>
<organism evidence="4 5">
    <name type="scientific">Bacillus swezeyi</name>
    <dbReference type="NCBI Taxonomy" id="1925020"/>
    <lineage>
        <taxon>Bacteria</taxon>
        <taxon>Bacillati</taxon>
        <taxon>Bacillota</taxon>
        <taxon>Bacilli</taxon>
        <taxon>Bacillales</taxon>
        <taxon>Bacillaceae</taxon>
        <taxon>Bacillus</taxon>
    </lineage>
</organism>
<dbReference type="Proteomes" id="UP000187367">
    <property type="component" value="Unassembled WGS sequence"/>
</dbReference>
<dbReference type="PANTHER" id="PTHR11783">
    <property type="entry name" value="SULFOTRANSFERASE SULT"/>
    <property type="match status" value="1"/>
</dbReference>
<dbReference type="SUPFAM" id="SSF52540">
    <property type="entry name" value="P-loop containing nucleoside triphosphate hydrolases"/>
    <property type="match status" value="1"/>
</dbReference>
<evidence type="ECO:0000256" key="2">
    <source>
        <dbReference type="ARBA" id="ARBA00022679"/>
    </source>
</evidence>
<dbReference type="Pfam" id="PF00685">
    <property type="entry name" value="Sulfotransfer_1"/>
    <property type="match status" value="1"/>
</dbReference>
<evidence type="ECO:0000313" key="4">
    <source>
        <dbReference type="EMBL" id="OMI05563.1"/>
    </source>
</evidence>
<proteinExistence type="inferred from homology"/>
<evidence type="ECO:0000256" key="1">
    <source>
        <dbReference type="ARBA" id="ARBA00005771"/>
    </source>
</evidence>
<reference evidence="4 5" key="1">
    <citation type="submission" date="2017-01" db="EMBL/GenBank/DDBJ databases">
        <title>Bacillus phylogenomics.</title>
        <authorList>
            <person name="Dunlap C."/>
        </authorList>
    </citation>
    <scope>NUCLEOTIDE SEQUENCE [LARGE SCALE GENOMIC DNA]</scope>
    <source>
        <strain evidence="4 5">NRRL B-41282</strain>
    </source>
</reference>
<keyword evidence="5" id="KW-1185">Reference proteome</keyword>
<accession>A0A1R1RPP1</accession>
<evidence type="ECO:0000313" key="5">
    <source>
        <dbReference type="Proteomes" id="UP000187367"/>
    </source>
</evidence>
<evidence type="ECO:0000259" key="3">
    <source>
        <dbReference type="Pfam" id="PF00685"/>
    </source>
</evidence>
<dbReference type="Gene3D" id="3.40.50.300">
    <property type="entry name" value="P-loop containing nucleotide triphosphate hydrolases"/>
    <property type="match status" value="1"/>
</dbReference>
<accession>A0A1R1QLP8</accession>
<dbReference type="InterPro" id="IPR000863">
    <property type="entry name" value="Sulfotransferase_dom"/>
</dbReference>